<evidence type="ECO:0000313" key="3">
    <source>
        <dbReference type="Proteomes" id="UP000620266"/>
    </source>
</evidence>
<feature type="transmembrane region" description="Helical" evidence="1">
    <location>
        <begin position="12"/>
        <end position="34"/>
    </location>
</feature>
<keyword evidence="3" id="KW-1185">Reference proteome</keyword>
<evidence type="ECO:0000256" key="1">
    <source>
        <dbReference type="SAM" id="Phobius"/>
    </source>
</evidence>
<comment type="caution">
    <text evidence="2">The sequence shown here is derived from an EMBL/GenBank/DDBJ whole genome shotgun (WGS) entry which is preliminary data.</text>
</comment>
<organism evidence="2 3">
    <name type="scientific">Oxalicibacterium flavum</name>
    <dbReference type="NCBI Taxonomy" id="179467"/>
    <lineage>
        <taxon>Bacteria</taxon>
        <taxon>Pseudomonadati</taxon>
        <taxon>Pseudomonadota</taxon>
        <taxon>Betaproteobacteria</taxon>
        <taxon>Burkholderiales</taxon>
        <taxon>Oxalobacteraceae</taxon>
        <taxon>Oxalicibacterium</taxon>
    </lineage>
</organism>
<keyword evidence="1" id="KW-0472">Membrane</keyword>
<gene>
    <name evidence="2" type="ORF">GCM10007205_03540</name>
</gene>
<dbReference type="Proteomes" id="UP000620266">
    <property type="component" value="Unassembled WGS sequence"/>
</dbReference>
<feature type="transmembrane region" description="Helical" evidence="1">
    <location>
        <begin position="40"/>
        <end position="58"/>
    </location>
</feature>
<protein>
    <recommendedName>
        <fullName evidence="4">DUF4175 domain-containing protein</fullName>
    </recommendedName>
</protein>
<sequence>MKKTSRTGGFWFVWGMPILLAVLTMFGLLAALLATGVWHWLSWFALATPIAVCLWYGLRRKSG</sequence>
<evidence type="ECO:0008006" key="4">
    <source>
        <dbReference type="Google" id="ProtNLM"/>
    </source>
</evidence>
<reference evidence="2" key="2">
    <citation type="submission" date="2020-09" db="EMBL/GenBank/DDBJ databases">
        <authorList>
            <person name="Sun Q."/>
            <person name="Sedlacek I."/>
        </authorList>
    </citation>
    <scope>NUCLEOTIDE SEQUENCE</scope>
    <source>
        <strain evidence="2">CCM 7086</strain>
    </source>
</reference>
<accession>A0A8J2XUP1</accession>
<keyword evidence="1" id="KW-0812">Transmembrane</keyword>
<keyword evidence="1" id="KW-1133">Transmembrane helix</keyword>
<dbReference type="RefSeq" id="WP_188394816.1">
    <property type="nucleotide sequence ID" value="NZ_BMCG01000001.1"/>
</dbReference>
<evidence type="ECO:0000313" key="2">
    <source>
        <dbReference type="EMBL" id="GGB97544.1"/>
    </source>
</evidence>
<dbReference type="EMBL" id="BMCG01000001">
    <property type="protein sequence ID" value="GGB97544.1"/>
    <property type="molecule type" value="Genomic_DNA"/>
</dbReference>
<proteinExistence type="predicted"/>
<reference evidence="2" key="1">
    <citation type="journal article" date="2014" name="Int. J. Syst. Evol. Microbiol.">
        <title>Complete genome sequence of Corynebacterium casei LMG S-19264T (=DSM 44701T), isolated from a smear-ripened cheese.</title>
        <authorList>
            <consortium name="US DOE Joint Genome Institute (JGI-PGF)"/>
            <person name="Walter F."/>
            <person name="Albersmeier A."/>
            <person name="Kalinowski J."/>
            <person name="Ruckert C."/>
        </authorList>
    </citation>
    <scope>NUCLEOTIDE SEQUENCE</scope>
    <source>
        <strain evidence="2">CCM 7086</strain>
    </source>
</reference>
<name>A0A8J2XUP1_9BURK</name>
<dbReference type="AlphaFoldDB" id="A0A8J2XUP1"/>